<feature type="domain" description="3-dehydroquinate synthase C-terminal" evidence="19">
    <location>
        <begin position="177"/>
        <end position="318"/>
    </location>
</feature>
<dbReference type="InterPro" id="IPR056179">
    <property type="entry name" value="DHQS_C"/>
</dbReference>
<sequence>MTEGLRQTLTVEAPSKQYKITIDKKWIDRDFFKALAVNRKIVMITDENVYACYRELLEGFDVFVITAGESSKCMASYSDIQSYLIEHHLTRSDAVVAFGGGVVGDLAGFVAATYMRGIGFIQVPTTLLAMVDSSVGGKVAINHSVGKNILGAFYQPDAVYMDTAFLETLPDAEFACGMAEIIKYGLIRDEALFALLADLPVKAVREQIASIIARCCAIKAEVVAADEEDRGLRQILNFGHTVGHAVESFYHYKTYTHGHGVAIGMAIKAKLAMNNGIIDPVQYRLIVETIKKFNLPIAIDEPEQMPEVLKEVIHDKKAEGDVFKLIELETIGSVKIAAYTYDALVAMLA</sequence>
<feature type="binding site" evidence="17">
    <location>
        <position position="147"/>
    </location>
    <ligand>
        <name>NAD(+)</name>
        <dbReference type="ChEBI" id="CHEBI:57540"/>
    </ligand>
</feature>
<evidence type="ECO:0000256" key="2">
    <source>
        <dbReference type="ARBA" id="ARBA00001911"/>
    </source>
</evidence>
<comment type="catalytic activity">
    <reaction evidence="1 17">
        <text>7-phospho-2-dehydro-3-deoxy-D-arabino-heptonate = 3-dehydroquinate + phosphate</text>
        <dbReference type="Rhea" id="RHEA:21968"/>
        <dbReference type="ChEBI" id="CHEBI:32364"/>
        <dbReference type="ChEBI" id="CHEBI:43474"/>
        <dbReference type="ChEBI" id="CHEBI:58394"/>
        <dbReference type="EC" id="4.2.3.4"/>
    </reaction>
</comment>
<keyword evidence="8 17" id="KW-0963">Cytoplasm</keyword>
<dbReference type="Proteomes" id="UP000746471">
    <property type="component" value="Unassembled WGS sequence"/>
</dbReference>
<keyword evidence="11 17" id="KW-0547">Nucleotide-binding</keyword>
<comment type="caution">
    <text evidence="20">The sequence shown here is derived from an EMBL/GenBank/DDBJ whole genome shotgun (WGS) entry which is preliminary data.</text>
</comment>
<evidence type="ECO:0000256" key="5">
    <source>
        <dbReference type="ARBA" id="ARBA00005412"/>
    </source>
</evidence>
<keyword evidence="13 17" id="KW-0520">NAD</keyword>
<evidence type="ECO:0000259" key="19">
    <source>
        <dbReference type="Pfam" id="PF24621"/>
    </source>
</evidence>
<dbReference type="Gene3D" id="3.40.50.1970">
    <property type="match status" value="1"/>
</dbReference>
<dbReference type="PANTHER" id="PTHR43622">
    <property type="entry name" value="3-DEHYDROQUINATE SYNTHASE"/>
    <property type="match status" value="1"/>
</dbReference>
<evidence type="ECO:0000256" key="8">
    <source>
        <dbReference type="ARBA" id="ARBA00022490"/>
    </source>
</evidence>
<feature type="binding site" evidence="17">
    <location>
        <position position="138"/>
    </location>
    <ligand>
        <name>NAD(+)</name>
        <dbReference type="ChEBI" id="CHEBI:57540"/>
    </ligand>
</feature>
<dbReference type="CDD" id="cd08195">
    <property type="entry name" value="DHQS"/>
    <property type="match status" value="1"/>
</dbReference>
<dbReference type="InterPro" id="IPR050071">
    <property type="entry name" value="Dehydroquinate_synthase"/>
</dbReference>
<comment type="function">
    <text evidence="17">Catalyzes the conversion of 3-deoxy-D-arabino-heptulosonate 7-phosphate (DAHP) to dehydroquinate (DHQ).</text>
</comment>
<dbReference type="PANTHER" id="PTHR43622:SF7">
    <property type="entry name" value="3-DEHYDROQUINATE SYNTHASE, CHLOROPLASTIC"/>
    <property type="match status" value="1"/>
</dbReference>
<keyword evidence="10 17" id="KW-0479">Metal-binding</keyword>
<evidence type="ECO:0000256" key="17">
    <source>
        <dbReference type="HAMAP-Rule" id="MF_00110"/>
    </source>
</evidence>
<keyword evidence="16 17" id="KW-0170">Cobalt</keyword>
<evidence type="ECO:0000256" key="14">
    <source>
        <dbReference type="ARBA" id="ARBA00023141"/>
    </source>
</evidence>
<dbReference type="EMBL" id="JAHBCL010000032">
    <property type="protein sequence ID" value="MBS7528137.1"/>
    <property type="molecule type" value="Genomic_DNA"/>
</dbReference>
<keyword evidence="15 17" id="KW-0456">Lyase</keyword>
<dbReference type="InterPro" id="IPR030963">
    <property type="entry name" value="DHQ_synth_fam"/>
</dbReference>
<evidence type="ECO:0000313" key="21">
    <source>
        <dbReference type="Proteomes" id="UP000746471"/>
    </source>
</evidence>
<proteinExistence type="inferred from homology"/>
<evidence type="ECO:0000313" key="20">
    <source>
        <dbReference type="EMBL" id="MBS7528137.1"/>
    </source>
</evidence>
<feature type="binding site" evidence="17">
    <location>
        <position position="257"/>
    </location>
    <ligand>
        <name>Zn(2+)</name>
        <dbReference type="ChEBI" id="CHEBI:29105"/>
    </ligand>
</feature>
<comment type="pathway">
    <text evidence="4 17">Metabolic intermediate biosynthesis; chorismate biosynthesis; chorismate from D-erythrose 4-phosphate and phosphoenolpyruvate: step 2/7.</text>
</comment>
<feature type="binding site" evidence="17">
    <location>
        <position position="240"/>
    </location>
    <ligand>
        <name>Zn(2+)</name>
        <dbReference type="ChEBI" id="CHEBI:29105"/>
    </ligand>
</feature>
<evidence type="ECO:0000256" key="13">
    <source>
        <dbReference type="ARBA" id="ARBA00023027"/>
    </source>
</evidence>
<comment type="similarity">
    <text evidence="5 17">Belongs to the sugar phosphate cyclases superfamily. Dehydroquinate synthase family.</text>
</comment>
<evidence type="ECO:0000256" key="4">
    <source>
        <dbReference type="ARBA" id="ARBA00004661"/>
    </source>
</evidence>
<dbReference type="InterPro" id="IPR030960">
    <property type="entry name" value="DHQS/DOIS_N"/>
</dbReference>
<dbReference type="Pfam" id="PF24621">
    <property type="entry name" value="DHQS_C"/>
    <property type="match status" value="1"/>
</dbReference>
<evidence type="ECO:0000256" key="3">
    <source>
        <dbReference type="ARBA" id="ARBA00004496"/>
    </source>
</evidence>
<comment type="caution">
    <text evidence="17">Lacks conserved residue(s) required for the propagation of feature annotation.</text>
</comment>
<evidence type="ECO:0000256" key="9">
    <source>
        <dbReference type="ARBA" id="ARBA00022605"/>
    </source>
</evidence>
<keyword evidence="9 17" id="KW-0028">Amino-acid biosynthesis</keyword>
<feature type="domain" description="3-dehydroquinate synthase N-terminal" evidence="18">
    <location>
        <begin position="63"/>
        <end position="175"/>
    </location>
</feature>
<dbReference type="SUPFAM" id="SSF56796">
    <property type="entry name" value="Dehydroquinate synthase-like"/>
    <property type="match status" value="1"/>
</dbReference>
<gene>
    <name evidence="17 20" type="primary">aroB</name>
    <name evidence="20" type="ORF">KHM83_15730</name>
</gene>
<evidence type="ECO:0000256" key="16">
    <source>
        <dbReference type="ARBA" id="ARBA00023285"/>
    </source>
</evidence>
<evidence type="ECO:0000256" key="15">
    <source>
        <dbReference type="ARBA" id="ARBA00023239"/>
    </source>
</evidence>
<comment type="cofactor">
    <cofactor evidence="2 17">
        <name>NAD(+)</name>
        <dbReference type="ChEBI" id="CHEBI:57540"/>
    </cofactor>
</comment>
<dbReference type="EC" id="4.2.3.4" evidence="6 17"/>
<dbReference type="PIRSF" id="PIRSF001455">
    <property type="entry name" value="DHQ_synth"/>
    <property type="match status" value="1"/>
</dbReference>
<accession>A0ABS5PVG7</accession>
<evidence type="ECO:0000256" key="7">
    <source>
        <dbReference type="ARBA" id="ARBA00017684"/>
    </source>
</evidence>
<keyword evidence="12 17" id="KW-0862">Zinc</keyword>
<feature type="binding site" evidence="17">
    <location>
        <position position="180"/>
    </location>
    <ligand>
        <name>Zn(2+)</name>
        <dbReference type="ChEBI" id="CHEBI:29105"/>
    </ligand>
</feature>
<keyword evidence="14 17" id="KW-0057">Aromatic amino acid biosynthesis</keyword>
<evidence type="ECO:0000256" key="6">
    <source>
        <dbReference type="ARBA" id="ARBA00013031"/>
    </source>
</evidence>
<dbReference type="InterPro" id="IPR016037">
    <property type="entry name" value="DHQ_synth_AroB"/>
</dbReference>
<protein>
    <recommendedName>
        <fullName evidence="7 17">3-dehydroquinate synthase</fullName>
        <shortName evidence="17">DHQS</shortName>
        <ecNumber evidence="6 17">4.2.3.4</ecNumber>
    </recommendedName>
</protein>
<evidence type="ECO:0000256" key="11">
    <source>
        <dbReference type="ARBA" id="ARBA00022741"/>
    </source>
</evidence>
<dbReference type="RefSeq" id="WP_213237995.1">
    <property type="nucleotide sequence ID" value="NZ_JAHBCL010000032.1"/>
</dbReference>
<keyword evidence="21" id="KW-1185">Reference proteome</keyword>
<evidence type="ECO:0000256" key="10">
    <source>
        <dbReference type="ARBA" id="ARBA00022723"/>
    </source>
</evidence>
<dbReference type="NCBIfam" id="TIGR01357">
    <property type="entry name" value="aroB"/>
    <property type="match status" value="1"/>
</dbReference>
<organism evidence="20 21">
    <name type="scientific">Fusibacter paucivorans</name>
    <dbReference type="NCBI Taxonomy" id="76009"/>
    <lineage>
        <taxon>Bacteria</taxon>
        <taxon>Bacillati</taxon>
        <taxon>Bacillota</taxon>
        <taxon>Clostridia</taxon>
        <taxon>Eubacteriales</taxon>
        <taxon>Eubacteriales Family XII. Incertae Sedis</taxon>
        <taxon>Fusibacter</taxon>
    </lineage>
</organism>
<dbReference type="GO" id="GO:0003856">
    <property type="term" value="F:3-dehydroquinate synthase activity"/>
    <property type="evidence" value="ECO:0007669"/>
    <property type="project" value="UniProtKB-EC"/>
</dbReference>
<feature type="binding site" evidence="17">
    <location>
        <begin position="165"/>
        <end position="168"/>
    </location>
    <ligand>
        <name>NAD(+)</name>
        <dbReference type="ChEBI" id="CHEBI:57540"/>
    </ligand>
</feature>
<evidence type="ECO:0000256" key="12">
    <source>
        <dbReference type="ARBA" id="ARBA00022833"/>
    </source>
</evidence>
<dbReference type="Pfam" id="PF01761">
    <property type="entry name" value="DHQ_synthase"/>
    <property type="match status" value="1"/>
</dbReference>
<comment type="subcellular location">
    <subcellularLocation>
        <location evidence="3 17">Cytoplasm</location>
    </subcellularLocation>
</comment>
<comment type="cofactor">
    <cofactor evidence="17">
        <name>Co(2+)</name>
        <dbReference type="ChEBI" id="CHEBI:48828"/>
    </cofactor>
    <cofactor evidence="17">
        <name>Zn(2+)</name>
        <dbReference type="ChEBI" id="CHEBI:29105"/>
    </cofactor>
    <text evidence="17">Binds 1 divalent metal cation per subunit. Can use either Co(2+) or Zn(2+).</text>
</comment>
<dbReference type="HAMAP" id="MF_00110">
    <property type="entry name" value="DHQ_synthase"/>
    <property type="match status" value="1"/>
</dbReference>
<name>A0ABS5PVG7_9FIRM</name>
<dbReference type="Gene3D" id="1.20.1090.10">
    <property type="entry name" value="Dehydroquinate synthase-like - alpha domain"/>
    <property type="match status" value="1"/>
</dbReference>
<feature type="binding site" evidence="17">
    <location>
        <begin position="101"/>
        <end position="105"/>
    </location>
    <ligand>
        <name>NAD(+)</name>
        <dbReference type="ChEBI" id="CHEBI:57540"/>
    </ligand>
</feature>
<evidence type="ECO:0000256" key="1">
    <source>
        <dbReference type="ARBA" id="ARBA00001393"/>
    </source>
</evidence>
<reference evidence="20 21" key="1">
    <citation type="submission" date="2021-05" db="EMBL/GenBank/DDBJ databases">
        <title>Fusibacter ferrireducens sp. nov., an anaerobic, sulfur- and Fe-reducing bacterium isolated from the mangrove sediment.</title>
        <authorList>
            <person name="Qiu D."/>
        </authorList>
    </citation>
    <scope>NUCLEOTIDE SEQUENCE [LARGE SCALE GENOMIC DNA]</scope>
    <source>
        <strain evidence="20 21">DSM 12116</strain>
    </source>
</reference>
<evidence type="ECO:0000259" key="18">
    <source>
        <dbReference type="Pfam" id="PF01761"/>
    </source>
</evidence>
<feature type="binding site" evidence="17">
    <location>
        <begin position="125"/>
        <end position="126"/>
    </location>
    <ligand>
        <name>NAD(+)</name>
        <dbReference type="ChEBI" id="CHEBI:57540"/>
    </ligand>
</feature>